<organism evidence="3 4">
    <name type="scientific">Saccoglossus kowalevskii</name>
    <name type="common">Acorn worm</name>
    <dbReference type="NCBI Taxonomy" id="10224"/>
    <lineage>
        <taxon>Eukaryota</taxon>
        <taxon>Metazoa</taxon>
        <taxon>Hemichordata</taxon>
        <taxon>Enteropneusta</taxon>
        <taxon>Harrimaniidae</taxon>
        <taxon>Saccoglossus</taxon>
    </lineage>
</organism>
<dbReference type="InterPro" id="IPR036264">
    <property type="entry name" value="Bact_exopeptidase_dim_dom"/>
</dbReference>
<dbReference type="SUPFAM" id="SSF53187">
    <property type="entry name" value="Zn-dependent exopeptidases"/>
    <property type="match status" value="1"/>
</dbReference>
<evidence type="ECO:0000313" key="4">
    <source>
        <dbReference type="RefSeq" id="XP_002733245.1"/>
    </source>
</evidence>
<comment type="similarity">
    <text evidence="1">Belongs to the peptidase M20A family.</text>
</comment>
<dbReference type="RefSeq" id="XP_002733245.1">
    <property type="nucleotide sequence ID" value="XM_002733199.2"/>
</dbReference>
<dbReference type="InterPro" id="IPR017439">
    <property type="entry name" value="Amidohydrolase"/>
</dbReference>
<proteinExistence type="inferred from homology"/>
<gene>
    <name evidence="4" type="primary">LOC100367306</name>
</gene>
<dbReference type="CDD" id="cd05672">
    <property type="entry name" value="M20_ACY1L2-like"/>
    <property type="match status" value="1"/>
</dbReference>
<dbReference type="PANTHER" id="PTHR30575:SF0">
    <property type="entry name" value="XAA-ARG DIPEPTIDASE"/>
    <property type="match status" value="1"/>
</dbReference>
<dbReference type="PANTHER" id="PTHR30575">
    <property type="entry name" value="PEPTIDASE M20"/>
    <property type="match status" value="1"/>
</dbReference>
<dbReference type="InterPro" id="IPR017144">
    <property type="entry name" value="Xaa-Arg_dipeptidase"/>
</dbReference>
<accession>A0ABM0GMK5</accession>
<evidence type="ECO:0000256" key="1">
    <source>
        <dbReference type="PIRNR" id="PIRNR037226"/>
    </source>
</evidence>
<evidence type="ECO:0000259" key="2">
    <source>
        <dbReference type="Pfam" id="PF07687"/>
    </source>
</evidence>
<name>A0ABM0GMK5_SACKO</name>
<dbReference type="Proteomes" id="UP000694865">
    <property type="component" value="Unplaced"/>
</dbReference>
<sequence>MTDMENMKKTAANAIDAASKDLHELSMDIWNNPELNFEEHHAHKVLTNFLDKTGFQVQRHYKLDTAFRATYDTGNTDGFNVCLISEYDALPDIGHACGHNLIAEVGVGAGLGAKAALEAGGHKVGKLIVLGTPAEEGGGGKINLIEAGAFKDIDVAMMAHPTDRQNNIPTPKQMAMIQMDITYTGKASHAAYAPWEGINALDAAVMFYQNMSVMRQQLKPTWRTHGIISNGGAKPNIISEKSELVYYLRTPSNAELPALQEKAIQCAKGAAQATGCNVEYSFSQHYANVIHNATLIDYYRKNAESLGMKLFTPEQCDKASAGSTDMGNVTHVVPGFHPKFGIGSEATTHSRGFTVTTGTPEAQIPTLTQAKVLAMTALDVFFQDGAMDKIQADFKKDIEKEEMMKVKL</sequence>
<dbReference type="Pfam" id="PF01546">
    <property type="entry name" value="Peptidase_M20"/>
    <property type="match status" value="1"/>
</dbReference>
<dbReference type="InterPro" id="IPR011650">
    <property type="entry name" value="Peptidase_M20_dimer"/>
</dbReference>
<dbReference type="Gene3D" id="3.40.630.10">
    <property type="entry name" value="Zn peptidases"/>
    <property type="match status" value="1"/>
</dbReference>
<dbReference type="SUPFAM" id="SSF55031">
    <property type="entry name" value="Bacterial exopeptidase dimerisation domain"/>
    <property type="match status" value="1"/>
</dbReference>
<dbReference type="InterPro" id="IPR052030">
    <property type="entry name" value="Peptidase_M20/M20A_hydrolases"/>
</dbReference>
<protein>
    <recommendedName>
        <fullName evidence="1">Peptidase M20 domain-containing protein 2</fullName>
    </recommendedName>
</protein>
<dbReference type="InterPro" id="IPR002933">
    <property type="entry name" value="Peptidase_M20"/>
</dbReference>
<feature type="domain" description="Peptidase M20 dimerisation" evidence="2">
    <location>
        <begin position="176"/>
        <end position="268"/>
    </location>
</feature>
<dbReference type="GeneID" id="100367306"/>
<dbReference type="Pfam" id="PF07687">
    <property type="entry name" value="M20_dimer"/>
    <property type="match status" value="1"/>
</dbReference>
<reference evidence="4" key="1">
    <citation type="submission" date="2025-08" db="UniProtKB">
        <authorList>
            <consortium name="RefSeq"/>
        </authorList>
    </citation>
    <scope>IDENTIFICATION</scope>
    <source>
        <tissue evidence="4">Testes</tissue>
    </source>
</reference>
<dbReference type="Gene3D" id="3.30.70.360">
    <property type="match status" value="1"/>
</dbReference>
<evidence type="ECO:0000313" key="3">
    <source>
        <dbReference type="Proteomes" id="UP000694865"/>
    </source>
</evidence>
<dbReference type="NCBIfam" id="TIGR01891">
    <property type="entry name" value="amidohydrolases"/>
    <property type="match status" value="1"/>
</dbReference>
<keyword evidence="3" id="KW-1185">Reference proteome</keyword>
<dbReference type="PIRSF" id="PIRSF037226">
    <property type="entry name" value="Amidohydrolase_ACY1L2_prd"/>
    <property type="match status" value="1"/>
</dbReference>